<dbReference type="CDD" id="cd00947">
    <property type="entry name" value="TBP_aldolase_IIB"/>
    <property type="match status" value="1"/>
</dbReference>
<keyword evidence="5" id="KW-1185">Reference proteome</keyword>
<comment type="cofactor">
    <cofactor evidence="3">
        <name>Zn(2+)</name>
        <dbReference type="ChEBI" id="CHEBI:29105"/>
    </cofactor>
    <text evidence="3">Binds 2 Zn(2+) ions per subunit. One is catalytic and the other provides a structural contribution.</text>
</comment>
<name>A0A1W1VVK9_9FIRM</name>
<feature type="binding site" evidence="3">
    <location>
        <position position="207"/>
    </location>
    <ligand>
        <name>Zn(2+)</name>
        <dbReference type="ChEBI" id="CHEBI:29105"/>
        <label>1</label>
        <note>catalytic</note>
    </ligand>
</feature>
<feature type="binding site" evidence="2">
    <location>
        <begin position="229"/>
        <end position="232"/>
    </location>
    <ligand>
        <name>dihydroxyacetone phosphate</name>
        <dbReference type="ChEBI" id="CHEBI:57642"/>
    </ligand>
</feature>
<organism evidence="4 5">
    <name type="scientific">Thermanaeromonas toyohensis ToBE</name>
    <dbReference type="NCBI Taxonomy" id="698762"/>
    <lineage>
        <taxon>Bacteria</taxon>
        <taxon>Bacillati</taxon>
        <taxon>Bacillota</taxon>
        <taxon>Clostridia</taxon>
        <taxon>Neomoorellales</taxon>
        <taxon>Neomoorellaceae</taxon>
        <taxon>Thermanaeromonas</taxon>
    </lineage>
</organism>
<dbReference type="Gene3D" id="3.20.20.70">
    <property type="entry name" value="Aldolase class I"/>
    <property type="match status" value="1"/>
</dbReference>
<feature type="binding site" evidence="3">
    <location>
        <position position="103"/>
    </location>
    <ligand>
        <name>Zn(2+)</name>
        <dbReference type="ChEBI" id="CHEBI:29105"/>
        <label>2</label>
    </ligand>
</feature>
<keyword evidence="3" id="KW-0862">Zinc</keyword>
<keyword evidence="3" id="KW-0479">Metal-binding</keyword>
<feature type="active site" description="Proton donor" evidence="1">
    <location>
        <position position="81"/>
    </location>
</feature>
<evidence type="ECO:0000313" key="5">
    <source>
        <dbReference type="Proteomes" id="UP000192569"/>
    </source>
</evidence>
<protein>
    <submittedName>
        <fullName evidence="4">Fructose-bisphosphate aldolase</fullName>
    </submittedName>
</protein>
<feature type="binding site" evidence="3">
    <location>
        <position position="82"/>
    </location>
    <ligand>
        <name>Zn(2+)</name>
        <dbReference type="ChEBI" id="CHEBI:29105"/>
        <label>1</label>
        <note>catalytic</note>
    </ligand>
</feature>
<dbReference type="Proteomes" id="UP000192569">
    <property type="component" value="Chromosome I"/>
</dbReference>
<dbReference type="SUPFAM" id="SSF51569">
    <property type="entry name" value="Aldolase"/>
    <property type="match status" value="1"/>
</dbReference>
<gene>
    <name evidence="4" type="ORF">SAMN00808754_1801</name>
</gene>
<dbReference type="STRING" id="698762.SAMN00808754_1801"/>
<proteinExistence type="predicted"/>
<evidence type="ECO:0000256" key="2">
    <source>
        <dbReference type="PIRSR" id="PIRSR001359-2"/>
    </source>
</evidence>
<feature type="binding site" evidence="3">
    <location>
        <position position="179"/>
    </location>
    <ligand>
        <name>Zn(2+)</name>
        <dbReference type="ChEBI" id="CHEBI:29105"/>
        <label>1</label>
        <note>catalytic</note>
    </ligand>
</feature>
<dbReference type="PANTHER" id="PTHR30304:SF0">
    <property type="entry name" value="D-TAGATOSE-1,6-BISPHOSPHATE ALDOLASE SUBUNIT GATY-RELATED"/>
    <property type="match status" value="1"/>
</dbReference>
<evidence type="ECO:0000256" key="1">
    <source>
        <dbReference type="PIRSR" id="PIRSR001359-1"/>
    </source>
</evidence>
<dbReference type="AlphaFoldDB" id="A0A1W1VVK9"/>
<dbReference type="GO" id="GO:0005975">
    <property type="term" value="P:carbohydrate metabolic process"/>
    <property type="evidence" value="ECO:0007669"/>
    <property type="project" value="InterPro"/>
</dbReference>
<dbReference type="InterPro" id="IPR013785">
    <property type="entry name" value="Aldolase_TIM"/>
</dbReference>
<sequence>MLIPAAQLLKQAQERRYAVPAFNFHNLEILQAILEGAEEERAPVIIQITPTYLAKIGPVAAAAMAREAATNSKIPVALHLDHSDNLRWVIWALAHGFTSVMIDASRLPLEENIALSRQAAEAAHAVGATAEAELGHIGGVEDEVEQGNKSARLADPQEAVLLVEKSGIDALAPAVGTAHGIYHSEPKIDFNRLLEIRKLVDIPLVLHGGSGLPEAMLKEAISCGISKVNIGTELKMAWAKAMQEALNQGYQEPWKAAQVARKAVVKVVKEKIQLCGASNRI</sequence>
<dbReference type="InterPro" id="IPR050246">
    <property type="entry name" value="Class_II_FBP_aldolase"/>
</dbReference>
<dbReference type="PANTHER" id="PTHR30304">
    <property type="entry name" value="D-TAGATOSE-1,6-BISPHOSPHATE ALDOLASE"/>
    <property type="match status" value="1"/>
</dbReference>
<accession>A0A1W1VVK9</accession>
<reference evidence="4 5" key="1">
    <citation type="submission" date="2017-04" db="EMBL/GenBank/DDBJ databases">
        <authorList>
            <person name="Afonso C.L."/>
            <person name="Miller P.J."/>
            <person name="Scott M.A."/>
            <person name="Spackman E."/>
            <person name="Goraichik I."/>
            <person name="Dimitrov K.M."/>
            <person name="Suarez D.L."/>
            <person name="Swayne D.E."/>
        </authorList>
    </citation>
    <scope>NUCLEOTIDE SEQUENCE [LARGE SCALE GENOMIC DNA]</scope>
    <source>
        <strain evidence="4 5">ToBE</strain>
    </source>
</reference>
<dbReference type="InterPro" id="IPR000771">
    <property type="entry name" value="FBA_II"/>
</dbReference>
<dbReference type="PIRSF" id="PIRSF001359">
    <property type="entry name" value="F_bP_aldolase_II"/>
    <property type="match status" value="1"/>
</dbReference>
<dbReference type="NCBIfam" id="TIGR00167">
    <property type="entry name" value="cbbA"/>
    <property type="match status" value="1"/>
</dbReference>
<dbReference type="GO" id="GO:0008270">
    <property type="term" value="F:zinc ion binding"/>
    <property type="evidence" value="ECO:0007669"/>
    <property type="project" value="InterPro"/>
</dbReference>
<dbReference type="GO" id="GO:0016832">
    <property type="term" value="F:aldehyde-lyase activity"/>
    <property type="evidence" value="ECO:0007669"/>
    <property type="project" value="InterPro"/>
</dbReference>
<dbReference type="Pfam" id="PF01116">
    <property type="entry name" value="F_bP_aldolase"/>
    <property type="match status" value="1"/>
</dbReference>
<dbReference type="EMBL" id="LT838272">
    <property type="protein sequence ID" value="SMB97280.1"/>
    <property type="molecule type" value="Genomic_DNA"/>
</dbReference>
<evidence type="ECO:0000256" key="3">
    <source>
        <dbReference type="PIRSR" id="PIRSR001359-3"/>
    </source>
</evidence>
<feature type="binding site" evidence="3">
    <location>
        <position position="133"/>
    </location>
    <ligand>
        <name>Zn(2+)</name>
        <dbReference type="ChEBI" id="CHEBI:29105"/>
        <label>2</label>
    </ligand>
</feature>
<feature type="binding site" evidence="2">
    <location>
        <begin position="208"/>
        <end position="210"/>
    </location>
    <ligand>
        <name>dihydroxyacetone phosphate</name>
        <dbReference type="ChEBI" id="CHEBI:57642"/>
    </ligand>
</feature>
<evidence type="ECO:0000313" key="4">
    <source>
        <dbReference type="EMBL" id="SMB97280.1"/>
    </source>
</evidence>
<dbReference type="OrthoDB" id="9803995at2"/>
<feature type="binding site" evidence="2">
    <location>
        <position position="180"/>
    </location>
    <ligand>
        <name>dihydroxyacetone phosphate</name>
        <dbReference type="ChEBI" id="CHEBI:57642"/>
    </ligand>
</feature>
<dbReference type="RefSeq" id="WP_084665398.1">
    <property type="nucleotide sequence ID" value="NZ_LT838272.1"/>
</dbReference>